<feature type="compositionally biased region" description="Polar residues" evidence="1">
    <location>
        <begin position="127"/>
        <end position="147"/>
    </location>
</feature>
<sequence>MVTSTKTCSRPQIQNCTGAWGANASSPCPPSNSSIFNYYLRIENAEVELRRAQHRLGEDGQEAQALHEQRRVQEEENEPNDTDVLSRATQPLPIKPREPPEATRRGSPGVLRQTEYDERRRDVPTADFSSATKTHSTYPCGVNNVNE</sequence>
<feature type="region of interest" description="Disordered" evidence="1">
    <location>
        <begin position="53"/>
        <end position="147"/>
    </location>
</feature>
<feature type="compositionally biased region" description="Basic and acidic residues" evidence="1">
    <location>
        <begin position="95"/>
        <end position="104"/>
    </location>
</feature>
<evidence type="ECO:0000313" key="3">
    <source>
        <dbReference type="Proteomes" id="UP000314294"/>
    </source>
</evidence>
<name>A0A4Z2HMC2_9TELE</name>
<evidence type="ECO:0000256" key="1">
    <source>
        <dbReference type="SAM" id="MobiDB-lite"/>
    </source>
</evidence>
<protein>
    <submittedName>
        <fullName evidence="2">Uncharacterized protein</fullName>
    </submittedName>
</protein>
<dbReference type="Proteomes" id="UP000314294">
    <property type="component" value="Unassembled WGS sequence"/>
</dbReference>
<evidence type="ECO:0000313" key="2">
    <source>
        <dbReference type="EMBL" id="TNN66720.1"/>
    </source>
</evidence>
<reference evidence="2 3" key="1">
    <citation type="submission" date="2019-03" db="EMBL/GenBank/DDBJ databases">
        <title>First draft genome of Liparis tanakae, snailfish: a comprehensive survey of snailfish specific genes.</title>
        <authorList>
            <person name="Kim W."/>
            <person name="Song I."/>
            <person name="Jeong J.-H."/>
            <person name="Kim D."/>
            <person name="Kim S."/>
            <person name="Ryu S."/>
            <person name="Song J.Y."/>
            <person name="Lee S.K."/>
        </authorList>
    </citation>
    <scope>NUCLEOTIDE SEQUENCE [LARGE SCALE GENOMIC DNA]</scope>
    <source>
        <tissue evidence="2">Muscle</tissue>
    </source>
</reference>
<organism evidence="2 3">
    <name type="scientific">Liparis tanakae</name>
    <name type="common">Tanaka's snailfish</name>
    <dbReference type="NCBI Taxonomy" id="230148"/>
    <lineage>
        <taxon>Eukaryota</taxon>
        <taxon>Metazoa</taxon>
        <taxon>Chordata</taxon>
        <taxon>Craniata</taxon>
        <taxon>Vertebrata</taxon>
        <taxon>Euteleostomi</taxon>
        <taxon>Actinopterygii</taxon>
        <taxon>Neopterygii</taxon>
        <taxon>Teleostei</taxon>
        <taxon>Neoteleostei</taxon>
        <taxon>Acanthomorphata</taxon>
        <taxon>Eupercaria</taxon>
        <taxon>Perciformes</taxon>
        <taxon>Cottioidei</taxon>
        <taxon>Cottales</taxon>
        <taxon>Liparidae</taxon>
        <taxon>Liparis</taxon>
    </lineage>
</organism>
<feature type="compositionally biased region" description="Basic and acidic residues" evidence="1">
    <location>
        <begin position="65"/>
        <end position="74"/>
    </location>
</feature>
<accession>A0A4Z2HMC2</accession>
<dbReference type="AlphaFoldDB" id="A0A4Z2HMC2"/>
<gene>
    <name evidence="2" type="ORF">EYF80_023109</name>
</gene>
<keyword evidence="3" id="KW-1185">Reference proteome</keyword>
<feature type="compositionally biased region" description="Basic and acidic residues" evidence="1">
    <location>
        <begin position="114"/>
        <end position="124"/>
    </location>
</feature>
<dbReference type="EMBL" id="SRLO01000215">
    <property type="protein sequence ID" value="TNN66720.1"/>
    <property type="molecule type" value="Genomic_DNA"/>
</dbReference>
<comment type="caution">
    <text evidence="2">The sequence shown here is derived from an EMBL/GenBank/DDBJ whole genome shotgun (WGS) entry which is preliminary data.</text>
</comment>
<proteinExistence type="predicted"/>